<dbReference type="InterPro" id="IPR002495">
    <property type="entry name" value="Glyco_trans_8"/>
</dbReference>
<dbReference type="AlphaFoldDB" id="A0A060CAN0"/>
<organism evidence="1">
    <name type="scientific">uncultured Enterococcus sp</name>
    <dbReference type="NCBI Taxonomy" id="167972"/>
    <lineage>
        <taxon>Bacteria</taxon>
        <taxon>Bacillati</taxon>
        <taxon>Bacillota</taxon>
        <taxon>Bacilli</taxon>
        <taxon>Lactobacillales</taxon>
        <taxon>Enterococcaceae</taxon>
        <taxon>Enterococcus</taxon>
        <taxon>environmental samples</taxon>
    </lineage>
</organism>
<dbReference type="GO" id="GO:0016757">
    <property type="term" value="F:glycosyltransferase activity"/>
    <property type="evidence" value="ECO:0007669"/>
    <property type="project" value="InterPro"/>
</dbReference>
<dbReference type="Pfam" id="PF01501">
    <property type="entry name" value="Glyco_transf_8"/>
    <property type="match status" value="1"/>
</dbReference>
<evidence type="ECO:0000313" key="1">
    <source>
        <dbReference type="EMBL" id="AIA92279.1"/>
    </source>
</evidence>
<dbReference type="InterPro" id="IPR029044">
    <property type="entry name" value="Nucleotide-diphossugar_trans"/>
</dbReference>
<dbReference type="SUPFAM" id="SSF53448">
    <property type="entry name" value="Nucleotide-diphospho-sugar transferases"/>
    <property type="match status" value="1"/>
</dbReference>
<proteinExistence type="predicted"/>
<dbReference type="EMBL" id="KF124956">
    <property type="protein sequence ID" value="AIA92279.1"/>
    <property type="molecule type" value="Genomic_DNA"/>
</dbReference>
<accession>A0A060CAN0</accession>
<name>A0A060CAN0_9ENTE</name>
<feature type="non-terminal residue" evidence="1">
    <location>
        <position position="168"/>
    </location>
</feature>
<dbReference type="Gene3D" id="3.90.550.10">
    <property type="entry name" value="Spore Coat Polysaccharide Biosynthesis Protein SpsA, Chain A"/>
    <property type="match status" value="1"/>
</dbReference>
<reference evidence="1" key="1">
    <citation type="journal article" date="2013" name="Environ. Microbiol.">
        <title>Seasonally variable intestinal metagenomes of the red palm weevil (Rhynchophorus ferrugineus).</title>
        <authorList>
            <person name="Jia S."/>
            <person name="Zhang X."/>
            <person name="Zhang G."/>
            <person name="Yin A."/>
            <person name="Zhang S."/>
            <person name="Li F."/>
            <person name="Wang L."/>
            <person name="Zhao D."/>
            <person name="Yun Q."/>
            <person name="Tala"/>
            <person name="Wang J."/>
            <person name="Sun G."/>
            <person name="Baabdullah M."/>
            <person name="Yu X."/>
            <person name="Hu S."/>
            <person name="Al-Mssallem I.S."/>
            <person name="Yu J."/>
        </authorList>
    </citation>
    <scope>NUCLEOTIDE SEQUENCE</scope>
</reference>
<feature type="non-terminal residue" evidence="1">
    <location>
        <position position="1"/>
    </location>
</feature>
<sequence length="168" mass="19578">DLPRVDYIMDAERLARIGMPAGAEYCNSGVLLIDLARWRERDLTRRLFAFVEEKGPLLVAHDQDALNVVLSSDQDLTILDCRWNLQTRMYRVRRRSAPEAYEATRAARRRPAILHYTGSEKPWRFMSGPFVRRHYFKYLGATAWSGPGVAGRWWRGRGRLERRIDTAL</sequence>
<protein>
    <submittedName>
        <fullName evidence="1">Glyco_transf_8</fullName>
    </submittedName>
</protein>